<protein>
    <submittedName>
        <fullName evidence="1">Uncharacterized protein</fullName>
    </submittedName>
</protein>
<dbReference type="Proteomes" id="UP000176915">
    <property type="component" value="Unassembled WGS sequence"/>
</dbReference>
<dbReference type="AlphaFoldDB" id="A0A1F5SXR3"/>
<dbReference type="EMBL" id="MFFY01000023">
    <property type="protein sequence ID" value="OGF31243.1"/>
    <property type="molecule type" value="Genomic_DNA"/>
</dbReference>
<sequence>MKIRPENPFVAVKATGGSTFEPALGWWTQAGDENQLHLGSAFASHRDALYIPTIQKTGVPVDEGTVGYLKQRARELGLDRLTQAAGIWVLSTTGEIQAETIWIAYSGNGMASQTVDREKLAELAAVVKNSANQDAVAWEEDGELKFTGFILGTVRREVALAPKKNPSRFWIVPTADLETVEVRELLAQNGEYVLATGQKWGARWDHLEAEVIGAVETYRVENPAVKIYGVKLEGECPNGWNAKTIQRYSGQGVCPLEAVAEIVWVGLNEYQKLVAVNLKNRMAGLIAASLPQGVIDAIRLTDRCSQGVTPDQEAAAVRAWGKRVVAGDHLTIIRMRECKCAPVTDRFYGQYKNILILGEDGESNFYGDAEIAVALKKAFPSYTDADGNVRECWMRVMEGASESFWGGFVPQQKVEEFLRAHFA</sequence>
<comment type="caution">
    <text evidence="1">The sequence shown here is derived from an EMBL/GenBank/DDBJ whole genome shotgun (WGS) entry which is preliminary data.</text>
</comment>
<reference evidence="1 2" key="1">
    <citation type="journal article" date="2016" name="Nat. Commun.">
        <title>Thousands of microbial genomes shed light on interconnected biogeochemical processes in an aquifer system.</title>
        <authorList>
            <person name="Anantharaman K."/>
            <person name="Brown C.T."/>
            <person name="Hug L.A."/>
            <person name="Sharon I."/>
            <person name="Castelle C.J."/>
            <person name="Probst A.J."/>
            <person name="Thomas B.C."/>
            <person name="Singh A."/>
            <person name="Wilkins M.J."/>
            <person name="Karaoz U."/>
            <person name="Brodie E.L."/>
            <person name="Williams K.H."/>
            <person name="Hubbard S.S."/>
            <person name="Banfield J.F."/>
        </authorList>
    </citation>
    <scope>NUCLEOTIDE SEQUENCE [LARGE SCALE GENOMIC DNA]</scope>
</reference>
<gene>
    <name evidence="1" type="ORF">A3H09_02410</name>
</gene>
<proteinExistence type="predicted"/>
<evidence type="ECO:0000313" key="1">
    <source>
        <dbReference type="EMBL" id="OGF31243.1"/>
    </source>
</evidence>
<evidence type="ECO:0000313" key="2">
    <source>
        <dbReference type="Proteomes" id="UP000176915"/>
    </source>
</evidence>
<name>A0A1F5SXR3_9BACT</name>
<accession>A0A1F5SXR3</accession>
<organism evidence="1 2">
    <name type="scientific">Candidatus Falkowbacteria bacterium RIFCSPLOWO2_12_FULL_45_13</name>
    <dbReference type="NCBI Taxonomy" id="1797991"/>
    <lineage>
        <taxon>Bacteria</taxon>
        <taxon>Candidatus Falkowiibacteriota</taxon>
    </lineage>
</organism>